<name>A0A4Q7KDX5_9PSEU</name>
<dbReference type="OrthoDB" id="5185819at2"/>
<dbReference type="Pfam" id="PF11716">
    <property type="entry name" value="MDMPI_N"/>
    <property type="match status" value="1"/>
</dbReference>
<dbReference type="Gene3D" id="1.20.120.450">
    <property type="entry name" value="dinb family like domain"/>
    <property type="match status" value="1"/>
</dbReference>
<dbReference type="EMBL" id="SGWQ01000014">
    <property type="protein sequence ID" value="RZS31366.1"/>
    <property type="molecule type" value="Genomic_DNA"/>
</dbReference>
<evidence type="ECO:0000313" key="3">
    <source>
        <dbReference type="Proteomes" id="UP000294257"/>
    </source>
</evidence>
<evidence type="ECO:0000313" key="2">
    <source>
        <dbReference type="EMBL" id="RZS31366.1"/>
    </source>
</evidence>
<proteinExistence type="predicted"/>
<dbReference type="NCBIfam" id="TIGR03083">
    <property type="entry name" value="maleylpyruvate isomerase family mycothiol-dependent enzyme"/>
    <property type="match status" value="1"/>
</dbReference>
<organism evidence="2 3">
    <name type="scientific">Herbihabitans rhizosphaerae</name>
    <dbReference type="NCBI Taxonomy" id="1872711"/>
    <lineage>
        <taxon>Bacteria</taxon>
        <taxon>Bacillati</taxon>
        <taxon>Actinomycetota</taxon>
        <taxon>Actinomycetes</taxon>
        <taxon>Pseudonocardiales</taxon>
        <taxon>Pseudonocardiaceae</taxon>
        <taxon>Herbihabitans</taxon>
    </lineage>
</organism>
<feature type="domain" description="Mycothiol-dependent maleylpyruvate isomerase metal-binding" evidence="1">
    <location>
        <begin position="9"/>
        <end position="130"/>
    </location>
</feature>
<dbReference type="InterPro" id="IPR017517">
    <property type="entry name" value="Maleyloyr_isom"/>
</dbReference>
<sequence length="192" mass="20734">MSDAQLVARAAAPMVEIINDIKPDQLGMRTPCAEYDVRKLVNHLLFWGPSLVGAAYKESVPPPAEAETDVDLTEGDWAAVLDAHVARLVEAWSRPSAWEGVTSMGPMELPAPLIAGMVVGELVIHGWDLARATGQHPAWDEDVLEYLLEEVTRSAEQGRQMKVYGPEVIVPASSATVDRVLGLAGRDPSWAG</sequence>
<dbReference type="GO" id="GO:0046872">
    <property type="term" value="F:metal ion binding"/>
    <property type="evidence" value="ECO:0007669"/>
    <property type="project" value="InterPro"/>
</dbReference>
<accession>A0A4Q7KDX5</accession>
<comment type="caution">
    <text evidence="2">The sequence shown here is derived from an EMBL/GenBank/DDBJ whole genome shotgun (WGS) entry which is preliminary data.</text>
</comment>
<gene>
    <name evidence="2" type="ORF">EV193_11457</name>
</gene>
<dbReference type="AlphaFoldDB" id="A0A4Q7KDX5"/>
<dbReference type="InterPro" id="IPR017520">
    <property type="entry name" value="CHP03086"/>
</dbReference>
<keyword evidence="3" id="KW-1185">Reference proteome</keyword>
<dbReference type="RefSeq" id="WP_130348179.1">
    <property type="nucleotide sequence ID" value="NZ_SGWQ01000014.1"/>
</dbReference>
<evidence type="ECO:0000259" key="1">
    <source>
        <dbReference type="Pfam" id="PF11716"/>
    </source>
</evidence>
<dbReference type="Proteomes" id="UP000294257">
    <property type="component" value="Unassembled WGS sequence"/>
</dbReference>
<protein>
    <submittedName>
        <fullName evidence="2">Uncharacterized protein (TIGR03086 family)</fullName>
    </submittedName>
</protein>
<reference evidence="2 3" key="1">
    <citation type="submission" date="2019-02" db="EMBL/GenBank/DDBJ databases">
        <title>Genomic Encyclopedia of Type Strains, Phase IV (KMG-IV): sequencing the most valuable type-strain genomes for metagenomic binning, comparative biology and taxonomic classification.</title>
        <authorList>
            <person name="Goeker M."/>
        </authorList>
    </citation>
    <scope>NUCLEOTIDE SEQUENCE [LARGE SCALE GENOMIC DNA]</scope>
    <source>
        <strain evidence="2 3">DSM 101727</strain>
    </source>
</reference>
<dbReference type="InterPro" id="IPR034660">
    <property type="entry name" value="DinB/YfiT-like"/>
</dbReference>
<dbReference type="InterPro" id="IPR024344">
    <property type="entry name" value="MDMPI_metal-binding"/>
</dbReference>
<dbReference type="NCBIfam" id="TIGR03086">
    <property type="entry name" value="TIGR03086 family metal-binding protein"/>
    <property type="match status" value="1"/>
</dbReference>
<dbReference type="SUPFAM" id="SSF109854">
    <property type="entry name" value="DinB/YfiT-like putative metalloenzymes"/>
    <property type="match status" value="1"/>
</dbReference>